<dbReference type="InterPro" id="IPR036249">
    <property type="entry name" value="Thioredoxin-like_sf"/>
</dbReference>
<dbReference type="InterPro" id="IPR010987">
    <property type="entry name" value="Glutathione-S-Trfase_C-like"/>
</dbReference>
<dbReference type="InterPro" id="IPR036282">
    <property type="entry name" value="Glutathione-S-Trfase_C_sf"/>
</dbReference>
<dbReference type="EMBL" id="JABBNT010000002">
    <property type="protein sequence ID" value="NMM44202.1"/>
    <property type="molecule type" value="Genomic_DNA"/>
</dbReference>
<organism evidence="3 4">
    <name type="scientific">Pacificispira spongiicola</name>
    <dbReference type="NCBI Taxonomy" id="2729598"/>
    <lineage>
        <taxon>Bacteria</taxon>
        <taxon>Pseudomonadati</taxon>
        <taxon>Pseudomonadota</taxon>
        <taxon>Alphaproteobacteria</taxon>
        <taxon>Rhodospirillales</taxon>
        <taxon>Rhodospirillaceae</taxon>
        <taxon>Pacificispira</taxon>
    </lineage>
</organism>
<evidence type="ECO:0000313" key="3">
    <source>
        <dbReference type="EMBL" id="NMM44202.1"/>
    </source>
</evidence>
<gene>
    <name evidence="3" type="ORF">HH303_06920</name>
</gene>
<dbReference type="PROSITE" id="PS50404">
    <property type="entry name" value="GST_NTER"/>
    <property type="match status" value="1"/>
</dbReference>
<dbReference type="Pfam" id="PF13410">
    <property type="entry name" value="GST_C_2"/>
    <property type="match status" value="1"/>
</dbReference>
<dbReference type="Pfam" id="PF13409">
    <property type="entry name" value="GST_N_2"/>
    <property type="match status" value="1"/>
</dbReference>
<comment type="caution">
    <text evidence="3">The sequence shown here is derived from an EMBL/GenBank/DDBJ whole genome shotgun (WGS) entry which is preliminary data.</text>
</comment>
<proteinExistence type="predicted"/>
<dbReference type="SUPFAM" id="SSF52833">
    <property type="entry name" value="Thioredoxin-like"/>
    <property type="match status" value="1"/>
</dbReference>
<dbReference type="PANTHER" id="PTHR44051">
    <property type="entry name" value="GLUTATHIONE S-TRANSFERASE-RELATED"/>
    <property type="match status" value="1"/>
</dbReference>
<reference evidence="3 4" key="1">
    <citation type="submission" date="2020-04" db="EMBL/GenBank/DDBJ databases">
        <title>Rhodospirillaceae bacterium KN72 isolated from deep sea.</title>
        <authorList>
            <person name="Zhang D.-C."/>
        </authorList>
    </citation>
    <scope>NUCLEOTIDE SEQUENCE [LARGE SCALE GENOMIC DNA]</scope>
    <source>
        <strain evidence="3 4">KN72</strain>
    </source>
</reference>
<evidence type="ECO:0000313" key="4">
    <source>
        <dbReference type="Proteomes" id="UP000539372"/>
    </source>
</evidence>
<feature type="domain" description="GST C-terminal" evidence="2">
    <location>
        <begin position="102"/>
        <end position="230"/>
    </location>
</feature>
<evidence type="ECO:0000259" key="1">
    <source>
        <dbReference type="PROSITE" id="PS50404"/>
    </source>
</evidence>
<dbReference type="AlphaFoldDB" id="A0A7Y0DZ14"/>
<dbReference type="CDD" id="cd03188">
    <property type="entry name" value="GST_C_Beta"/>
    <property type="match status" value="1"/>
</dbReference>
<dbReference type="InterPro" id="IPR004045">
    <property type="entry name" value="Glutathione_S-Trfase_N"/>
</dbReference>
<dbReference type="RefSeq" id="WP_169624501.1">
    <property type="nucleotide sequence ID" value="NZ_JABBNT010000002.1"/>
</dbReference>
<dbReference type="Gene3D" id="3.40.30.10">
    <property type="entry name" value="Glutaredoxin"/>
    <property type="match status" value="1"/>
</dbReference>
<keyword evidence="4" id="KW-1185">Reference proteome</keyword>
<sequence>MKLTLFYGTDLASFAPHICLRKAEAVFDAVKLDKHSGVLSESWYLKLNPNARIPTLVVGDPEDGNSGGGNSGDGGFIVRESAAICLFVAEHFPDAGLLPAAGTADRARAMDSLIYLTNTVQADLMVWFYGHRYCDDDAQLDVIKGHAARRLGGMFATLDEQLAAQGPWLGGAAPGCADYFLYMVAGWAMQAGIPEPPSSRKHVLDHARRCEALPEVRDTMAAEGFTSHFG</sequence>
<dbReference type="Proteomes" id="UP000539372">
    <property type="component" value="Unassembled WGS sequence"/>
</dbReference>
<dbReference type="PANTHER" id="PTHR44051:SF8">
    <property type="entry name" value="GLUTATHIONE S-TRANSFERASE GSTA"/>
    <property type="match status" value="1"/>
</dbReference>
<dbReference type="SUPFAM" id="SSF47616">
    <property type="entry name" value="GST C-terminal domain-like"/>
    <property type="match status" value="1"/>
</dbReference>
<evidence type="ECO:0000259" key="2">
    <source>
        <dbReference type="PROSITE" id="PS50405"/>
    </source>
</evidence>
<feature type="domain" description="GST N-terminal" evidence="1">
    <location>
        <begin position="1"/>
        <end position="96"/>
    </location>
</feature>
<evidence type="ECO:0008006" key="5">
    <source>
        <dbReference type="Google" id="ProtNLM"/>
    </source>
</evidence>
<name>A0A7Y0DZ14_9PROT</name>
<dbReference type="Gene3D" id="1.20.1050.10">
    <property type="match status" value="1"/>
</dbReference>
<protein>
    <recommendedName>
        <fullName evidence="5">Glutathione S-transferase</fullName>
    </recommendedName>
</protein>
<dbReference type="PROSITE" id="PS50405">
    <property type="entry name" value="GST_CTER"/>
    <property type="match status" value="1"/>
</dbReference>
<accession>A0A7Y0DZ14</accession>